<gene>
    <name evidence="1" type="ORF">QF206_03445</name>
</gene>
<dbReference type="PANTHER" id="PTHR10151">
    <property type="entry name" value="ECTONUCLEOTIDE PYROPHOSPHATASE/PHOSPHODIESTERASE"/>
    <property type="match status" value="1"/>
</dbReference>
<name>A0AAW6T8Q3_9MICO</name>
<organism evidence="1 2">
    <name type="scientific">Ruicaihuangia caeni</name>
    <dbReference type="NCBI Taxonomy" id="3042517"/>
    <lineage>
        <taxon>Bacteria</taxon>
        <taxon>Bacillati</taxon>
        <taxon>Actinomycetota</taxon>
        <taxon>Actinomycetes</taxon>
        <taxon>Micrococcales</taxon>
        <taxon>Microbacteriaceae</taxon>
        <taxon>Ruicaihuangia</taxon>
    </lineage>
</organism>
<dbReference type="Gene3D" id="3.40.720.10">
    <property type="entry name" value="Alkaline Phosphatase, subunit A"/>
    <property type="match status" value="1"/>
</dbReference>
<reference evidence="1 2" key="1">
    <citation type="submission" date="2023-04" db="EMBL/GenBank/DDBJ databases">
        <title>Klugiella caeni sp. nov. isolated from the sludge of biochemical tank.</title>
        <authorList>
            <person name="Geng K."/>
        </authorList>
    </citation>
    <scope>NUCLEOTIDE SEQUENCE [LARGE SCALE GENOMIC DNA]</scope>
    <source>
        <strain evidence="1 2">YN-L-19</strain>
    </source>
</reference>
<dbReference type="GO" id="GO:0016787">
    <property type="term" value="F:hydrolase activity"/>
    <property type="evidence" value="ECO:0007669"/>
    <property type="project" value="UniProtKB-ARBA"/>
</dbReference>
<dbReference type="EMBL" id="JASATX010000001">
    <property type="protein sequence ID" value="MDI2098022.1"/>
    <property type="molecule type" value="Genomic_DNA"/>
</dbReference>
<dbReference type="Proteomes" id="UP001321506">
    <property type="component" value="Unassembled WGS sequence"/>
</dbReference>
<evidence type="ECO:0000313" key="1">
    <source>
        <dbReference type="EMBL" id="MDI2098022.1"/>
    </source>
</evidence>
<comment type="caution">
    <text evidence="1">The sequence shown here is derived from an EMBL/GenBank/DDBJ whole genome shotgun (WGS) entry which is preliminary data.</text>
</comment>
<proteinExistence type="predicted"/>
<dbReference type="InterPro" id="IPR017850">
    <property type="entry name" value="Alkaline_phosphatase_core_sf"/>
</dbReference>
<dbReference type="PANTHER" id="PTHR10151:SF120">
    <property type="entry name" value="BIS(5'-ADENOSYL)-TRIPHOSPHATASE"/>
    <property type="match status" value="1"/>
</dbReference>
<protein>
    <submittedName>
        <fullName evidence="1">Alkaline phosphatase family protein</fullName>
    </submittedName>
</protein>
<dbReference type="Pfam" id="PF01663">
    <property type="entry name" value="Phosphodiest"/>
    <property type="match status" value="1"/>
</dbReference>
<keyword evidence="2" id="KW-1185">Reference proteome</keyword>
<dbReference type="InterPro" id="IPR002591">
    <property type="entry name" value="Phosphodiest/P_Trfase"/>
</dbReference>
<dbReference type="RefSeq" id="WP_281487789.1">
    <property type="nucleotide sequence ID" value="NZ_JASATX010000001.1"/>
</dbReference>
<dbReference type="AlphaFoldDB" id="A0AAW6T8Q3"/>
<accession>A0AAW6T8Q3</accession>
<sequence length="374" mass="40893">MLPARHSERLRLADLLPACLTAIVDGTGPLAALPVRKAVVVVIDGLGAEALQARAGHARTLSRAPRLERAESGFPTTTAAALASLTTGSPAGQHGMVGYRVLDPQHDRMLNQLNDLDQVDPSTWQRRRTVFAAASDHHVAPFAIGARKFASSAFTRAVLRGAQYAASDSLRGRFDAARELFDRHDRALVYLYIPELDQLGHSSGWESSAWLEQLETVDAELDGFSRLLRADEGMLVTADHGMIDVPASSHVLFDAEAALVDGVRHVGGEPRCLQLYLEPWEDATAVAERWRSAEGDRAWVVTREEIVRAGWFGETDAEVLPRIGDVLVAARKRVAYYDSRDERSMRGRSMIGQHGSLTKEELEVPLARFGAFAG</sequence>
<dbReference type="SUPFAM" id="SSF53649">
    <property type="entry name" value="Alkaline phosphatase-like"/>
    <property type="match status" value="1"/>
</dbReference>
<evidence type="ECO:0000313" key="2">
    <source>
        <dbReference type="Proteomes" id="UP001321506"/>
    </source>
</evidence>